<dbReference type="PANTHER" id="PTHR10429:SF0">
    <property type="entry name" value="DNA-3-METHYLADENINE GLYCOSYLASE"/>
    <property type="match status" value="1"/>
</dbReference>
<comment type="similarity">
    <text evidence="1 5">Belongs to the DNA glycosylase MPG family.</text>
</comment>
<dbReference type="PANTHER" id="PTHR10429">
    <property type="entry name" value="DNA-3-METHYLADENINE GLYCOSYLASE"/>
    <property type="match status" value="1"/>
</dbReference>
<dbReference type="AlphaFoldDB" id="A0A8J7Q7K2"/>
<evidence type="ECO:0000256" key="4">
    <source>
        <dbReference type="ARBA" id="ARBA00023204"/>
    </source>
</evidence>
<name>A0A8J7Q7K2_9BACT</name>
<dbReference type="NCBIfam" id="TIGR00567">
    <property type="entry name" value="3mg"/>
    <property type="match status" value="1"/>
</dbReference>
<keyword evidence="2 5" id="KW-0227">DNA damage</keyword>
<sequence>MNRLPREWYARDTLTVARALLGRVLVHQNDQGVRVGGRIVETEAYHQDGDEAAHSFGGQTARNAVMFGPPGFLYVYFIYGMHHCLNVVTEVEGVGAAVLIRGLEPLEGENLMQQRRGPKITRRQLTNGPAKLCAALGVAREHDGSDLTGTALFIEEGTAVADTEVVTATRIGISKSADFPWRFYIKGNDWVSKR</sequence>
<keyword evidence="6" id="KW-0326">Glycosidase</keyword>
<evidence type="ECO:0000256" key="2">
    <source>
        <dbReference type="ARBA" id="ARBA00022763"/>
    </source>
</evidence>
<reference evidence="6" key="1">
    <citation type="submission" date="2021-03" db="EMBL/GenBank/DDBJ databases">
        <authorList>
            <person name="Wang G."/>
        </authorList>
    </citation>
    <scope>NUCLEOTIDE SEQUENCE</scope>
    <source>
        <strain evidence="6">KCTC 12899</strain>
    </source>
</reference>
<dbReference type="Pfam" id="PF02245">
    <property type="entry name" value="Pur_DNA_glyco"/>
    <property type="match status" value="1"/>
</dbReference>
<dbReference type="GO" id="GO:0003905">
    <property type="term" value="F:alkylbase DNA N-glycosylase activity"/>
    <property type="evidence" value="ECO:0007669"/>
    <property type="project" value="InterPro"/>
</dbReference>
<dbReference type="RefSeq" id="WP_207859720.1">
    <property type="nucleotide sequence ID" value="NZ_JAFREP010000014.1"/>
</dbReference>
<dbReference type="NCBIfam" id="NF002003">
    <property type="entry name" value="PRK00802.1-3"/>
    <property type="match status" value="1"/>
</dbReference>
<evidence type="ECO:0000256" key="1">
    <source>
        <dbReference type="ARBA" id="ARBA00009232"/>
    </source>
</evidence>
<dbReference type="FunFam" id="3.10.300.10:FF:000001">
    <property type="entry name" value="Putative 3-methyladenine DNA glycosylase"/>
    <property type="match status" value="1"/>
</dbReference>
<keyword evidence="4 5" id="KW-0234">DNA repair</keyword>
<dbReference type="EC" id="3.2.2.-" evidence="5"/>
<evidence type="ECO:0000313" key="6">
    <source>
        <dbReference type="EMBL" id="MBO1319816.1"/>
    </source>
</evidence>
<dbReference type="Proteomes" id="UP000664417">
    <property type="component" value="Unassembled WGS sequence"/>
</dbReference>
<dbReference type="Gene3D" id="3.10.300.10">
    <property type="entry name" value="Methylpurine-DNA glycosylase (MPG)"/>
    <property type="match status" value="1"/>
</dbReference>
<proteinExistence type="inferred from homology"/>
<evidence type="ECO:0000313" key="7">
    <source>
        <dbReference type="Proteomes" id="UP000664417"/>
    </source>
</evidence>
<dbReference type="InterPro" id="IPR036995">
    <property type="entry name" value="MPG_sf"/>
</dbReference>
<dbReference type="InterPro" id="IPR011034">
    <property type="entry name" value="Formyl_transferase-like_C_sf"/>
</dbReference>
<protein>
    <recommendedName>
        <fullName evidence="5">Putative 3-methyladenine DNA glycosylase</fullName>
        <ecNumber evidence="5">3.2.2.-</ecNumber>
    </recommendedName>
</protein>
<keyword evidence="7" id="KW-1185">Reference proteome</keyword>
<dbReference type="HAMAP" id="MF_00527">
    <property type="entry name" value="3MGH"/>
    <property type="match status" value="1"/>
</dbReference>
<dbReference type="CDD" id="cd00540">
    <property type="entry name" value="AAG"/>
    <property type="match status" value="1"/>
</dbReference>
<dbReference type="SUPFAM" id="SSF50486">
    <property type="entry name" value="FMT C-terminal domain-like"/>
    <property type="match status" value="1"/>
</dbReference>
<dbReference type="InterPro" id="IPR003180">
    <property type="entry name" value="MPG"/>
</dbReference>
<evidence type="ECO:0000256" key="3">
    <source>
        <dbReference type="ARBA" id="ARBA00022801"/>
    </source>
</evidence>
<dbReference type="GO" id="GO:0006284">
    <property type="term" value="P:base-excision repair"/>
    <property type="evidence" value="ECO:0007669"/>
    <property type="project" value="InterPro"/>
</dbReference>
<keyword evidence="3 5" id="KW-0378">Hydrolase</keyword>
<evidence type="ECO:0000256" key="5">
    <source>
        <dbReference type="HAMAP-Rule" id="MF_00527"/>
    </source>
</evidence>
<dbReference type="GO" id="GO:0003677">
    <property type="term" value="F:DNA binding"/>
    <property type="evidence" value="ECO:0007669"/>
    <property type="project" value="InterPro"/>
</dbReference>
<comment type="caution">
    <text evidence="6">The sequence shown here is derived from an EMBL/GenBank/DDBJ whole genome shotgun (WGS) entry which is preliminary data.</text>
</comment>
<dbReference type="EMBL" id="JAFREP010000014">
    <property type="protein sequence ID" value="MBO1319816.1"/>
    <property type="molecule type" value="Genomic_DNA"/>
</dbReference>
<organism evidence="6 7">
    <name type="scientific">Acanthopleuribacter pedis</name>
    <dbReference type="NCBI Taxonomy" id="442870"/>
    <lineage>
        <taxon>Bacteria</taxon>
        <taxon>Pseudomonadati</taxon>
        <taxon>Acidobacteriota</taxon>
        <taxon>Holophagae</taxon>
        <taxon>Acanthopleuribacterales</taxon>
        <taxon>Acanthopleuribacteraceae</taxon>
        <taxon>Acanthopleuribacter</taxon>
    </lineage>
</organism>
<gene>
    <name evidence="6" type="ORF">J3U88_15175</name>
</gene>
<accession>A0A8J7Q7K2</accession>